<comment type="caution">
    <text evidence="1">The sequence shown here is derived from an EMBL/GenBank/DDBJ whole genome shotgun (WGS) entry which is preliminary data.</text>
</comment>
<evidence type="ECO:0000313" key="4">
    <source>
        <dbReference type="Proteomes" id="UP000278475"/>
    </source>
</evidence>
<evidence type="ECO:0000313" key="2">
    <source>
        <dbReference type="EMBL" id="RLE53710.1"/>
    </source>
</evidence>
<gene>
    <name evidence="1" type="ORF">DRJ31_05880</name>
    <name evidence="2" type="ORF">DRJ33_00295</name>
</gene>
<dbReference type="Proteomes" id="UP000278475">
    <property type="component" value="Unassembled WGS sequence"/>
</dbReference>
<name>A0A497EPI2_9CREN</name>
<protein>
    <submittedName>
        <fullName evidence="1">Uncharacterized protein</fullName>
    </submittedName>
</protein>
<dbReference type="AlphaFoldDB" id="A0A497EPI2"/>
<proteinExistence type="predicted"/>
<organism evidence="1 4">
    <name type="scientific">Thermoproteota archaeon</name>
    <dbReference type="NCBI Taxonomy" id="2056631"/>
    <lineage>
        <taxon>Archaea</taxon>
        <taxon>Thermoproteota</taxon>
    </lineage>
</organism>
<evidence type="ECO:0000313" key="1">
    <source>
        <dbReference type="EMBL" id="RLE49089.1"/>
    </source>
</evidence>
<reference evidence="3 4" key="1">
    <citation type="submission" date="2018-06" db="EMBL/GenBank/DDBJ databases">
        <title>Extensive metabolic versatility and redundancy in microbially diverse, dynamic hydrothermal sediments.</title>
        <authorList>
            <person name="Dombrowski N."/>
            <person name="Teske A."/>
            <person name="Baker B.J."/>
        </authorList>
    </citation>
    <scope>NUCLEOTIDE SEQUENCE [LARGE SCALE GENOMIC DNA]</scope>
    <source>
        <strain evidence="2">B34_G17</strain>
        <strain evidence="1">B66_G16</strain>
    </source>
</reference>
<dbReference type="EMBL" id="QMQV01000049">
    <property type="protein sequence ID" value="RLE49089.1"/>
    <property type="molecule type" value="Genomic_DNA"/>
</dbReference>
<dbReference type="Proteomes" id="UP000272051">
    <property type="component" value="Unassembled WGS sequence"/>
</dbReference>
<sequence>MGLFLFYSRANLSSKVLENVIKQLKEVPGVVDVIVLARDNIEAIYALEEEAEKKIMMGFAKGLNLGVREALKRSHVLAAITDMNFNWGDKPVVKMVIGEEVVGEEVRDSRLLEEYRRRGNLVLGNFVIYRDKVKSIRERGKECCVLLLPLELSKPVRVENVINVVVGSPSPPADLFIKRLFNNPEFFKAGYGTIVVGFDVLKP</sequence>
<accession>A0A497EPI2</accession>
<dbReference type="EMBL" id="QMQX01000003">
    <property type="protein sequence ID" value="RLE53710.1"/>
    <property type="molecule type" value="Genomic_DNA"/>
</dbReference>
<evidence type="ECO:0000313" key="3">
    <source>
        <dbReference type="Proteomes" id="UP000272051"/>
    </source>
</evidence>